<dbReference type="Pfam" id="PF01152">
    <property type="entry name" value="Bac_globin"/>
    <property type="match status" value="1"/>
</dbReference>
<dbReference type="InterPro" id="IPR012292">
    <property type="entry name" value="Globin/Proto"/>
</dbReference>
<keyword evidence="7" id="KW-1185">Reference proteome</keyword>
<dbReference type="RefSeq" id="WP_020585137.1">
    <property type="nucleotide sequence ID" value="NZ_JOJP01000001.1"/>
</dbReference>
<dbReference type="eggNOG" id="COG2346">
    <property type="taxonomic scope" value="Bacteria"/>
</dbReference>
<evidence type="ECO:0000256" key="4">
    <source>
        <dbReference type="ARBA" id="ARBA00023004"/>
    </source>
</evidence>
<name>A0A081KA07_9GAMM</name>
<dbReference type="Gene3D" id="1.10.490.10">
    <property type="entry name" value="Globins"/>
    <property type="match status" value="1"/>
</dbReference>
<dbReference type="SUPFAM" id="SSF46458">
    <property type="entry name" value="Globin-like"/>
    <property type="match status" value="1"/>
</dbReference>
<dbReference type="STRING" id="305900.GV64_09715"/>
<evidence type="ECO:0000256" key="3">
    <source>
        <dbReference type="ARBA" id="ARBA00022723"/>
    </source>
</evidence>
<evidence type="ECO:0000256" key="2">
    <source>
        <dbReference type="ARBA" id="ARBA00022617"/>
    </source>
</evidence>
<dbReference type="InterPro" id="IPR001486">
    <property type="entry name" value="Hemoglobin_trunc"/>
</dbReference>
<reference evidence="6 7" key="1">
    <citation type="submission" date="2014-06" db="EMBL/GenBank/DDBJ databases">
        <title>Whole Genome Sequences of Three Symbiotic Endozoicomonas Bacteria.</title>
        <authorList>
            <person name="Neave M.J."/>
            <person name="Apprill A."/>
            <person name="Voolstra C.R."/>
        </authorList>
    </citation>
    <scope>NUCLEOTIDE SEQUENCE [LARGE SCALE GENOMIC DNA]</scope>
    <source>
        <strain evidence="6 7">DSM 22380</strain>
    </source>
</reference>
<dbReference type="InterPro" id="IPR044203">
    <property type="entry name" value="GlbO/GLB3-like"/>
</dbReference>
<evidence type="ECO:0000313" key="7">
    <source>
        <dbReference type="Proteomes" id="UP000027997"/>
    </source>
</evidence>
<dbReference type="PANTHER" id="PTHR47366">
    <property type="entry name" value="TWO-ON-TWO HEMOGLOBIN-3"/>
    <property type="match status" value="1"/>
</dbReference>
<evidence type="ECO:0000256" key="5">
    <source>
        <dbReference type="ARBA" id="ARBA00034496"/>
    </source>
</evidence>
<dbReference type="GO" id="GO:0046872">
    <property type="term" value="F:metal ion binding"/>
    <property type="evidence" value="ECO:0007669"/>
    <property type="project" value="UniProtKB-KW"/>
</dbReference>
<evidence type="ECO:0000256" key="1">
    <source>
        <dbReference type="ARBA" id="ARBA00022448"/>
    </source>
</evidence>
<dbReference type="InterPro" id="IPR009050">
    <property type="entry name" value="Globin-like_sf"/>
</dbReference>
<dbReference type="Proteomes" id="UP000027997">
    <property type="component" value="Unassembled WGS sequence"/>
</dbReference>
<keyword evidence="3" id="KW-0479">Metal-binding</keyword>
<accession>A0A081KA07</accession>
<dbReference type="CDD" id="cd14773">
    <property type="entry name" value="TrHb2_PhHbO-like_O"/>
    <property type="match status" value="1"/>
</dbReference>
<keyword evidence="2" id="KW-0349">Heme</keyword>
<dbReference type="AlphaFoldDB" id="A0A081KA07"/>
<evidence type="ECO:0000313" key="6">
    <source>
        <dbReference type="EMBL" id="KEI70983.1"/>
    </source>
</evidence>
<proteinExistence type="inferred from homology"/>
<comment type="caution">
    <text evidence="6">The sequence shown here is derived from an EMBL/GenBank/DDBJ whole genome shotgun (WGS) entry which is preliminary data.</text>
</comment>
<organism evidence="6 7">
    <name type="scientific">Endozoicomonas elysicola</name>
    <dbReference type="NCBI Taxonomy" id="305900"/>
    <lineage>
        <taxon>Bacteria</taxon>
        <taxon>Pseudomonadati</taxon>
        <taxon>Pseudomonadota</taxon>
        <taxon>Gammaproteobacteria</taxon>
        <taxon>Oceanospirillales</taxon>
        <taxon>Endozoicomonadaceae</taxon>
        <taxon>Endozoicomonas</taxon>
    </lineage>
</organism>
<comment type="similarity">
    <text evidence="5">Belongs to the truncated hemoglobin family. Group II subfamily.</text>
</comment>
<dbReference type="PANTHER" id="PTHR47366:SF1">
    <property type="entry name" value="TWO-ON-TWO HEMOGLOBIN-3"/>
    <property type="match status" value="1"/>
</dbReference>
<sequence>MTEQTPYHLLGEDEGIRTLANAFYDAMDDLPEAEHIRKMHARSLTDVKEKLYEYLCGWLGGPHHYLEKYGTVCLTDPHKPYDISESARDQWLYCWDKALDEVGASAELKGMLKEPIFRLADFMVNQR</sequence>
<dbReference type="GO" id="GO:0020037">
    <property type="term" value="F:heme binding"/>
    <property type="evidence" value="ECO:0007669"/>
    <property type="project" value="InterPro"/>
</dbReference>
<keyword evidence="4" id="KW-0408">Iron</keyword>
<dbReference type="GO" id="GO:0019825">
    <property type="term" value="F:oxygen binding"/>
    <property type="evidence" value="ECO:0007669"/>
    <property type="project" value="InterPro"/>
</dbReference>
<dbReference type="GO" id="GO:0005344">
    <property type="term" value="F:oxygen carrier activity"/>
    <property type="evidence" value="ECO:0007669"/>
    <property type="project" value="InterPro"/>
</dbReference>
<protein>
    <submittedName>
        <fullName evidence="6">Globin</fullName>
    </submittedName>
</protein>
<gene>
    <name evidence="6" type="ORF">GV64_09715</name>
</gene>
<dbReference type="EMBL" id="JOJP01000001">
    <property type="protein sequence ID" value="KEI70983.1"/>
    <property type="molecule type" value="Genomic_DNA"/>
</dbReference>
<keyword evidence="1" id="KW-0813">Transport</keyword>